<dbReference type="GO" id="GO:0003690">
    <property type="term" value="F:double-stranded DNA binding"/>
    <property type="evidence" value="ECO:0007669"/>
    <property type="project" value="TreeGrafter"/>
</dbReference>
<gene>
    <name evidence="2" type="ORF">QCA50_017849</name>
</gene>
<proteinExistence type="predicted"/>
<dbReference type="GO" id="GO:0046403">
    <property type="term" value="F:polynucleotide 3'-phosphatase activity"/>
    <property type="evidence" value="ECO:0007669"/>
    <property type="project" value="TreeGrafter"/>
</dbReference>
<evidence type="ECO:0000313" key="2">
    <source>
        <dbReference type="EMBL" id="KAK7679090.1"/>
    </source>
</evidence>
<dbReference type="PANTHER" id="PTHR12083">
    <property type="entry name" value="BIFUNCTIONAL POLYNUCLEOTIDE PHOSPHATASE/KINASE"/>
    <property type="match status" value="1"/>
</dbReference>
<dbReference type="Gene3D" id="3.40.50.1000">
    <property type="entry name" value="HAD superfamily/HAD-like"/>
    <property type="match status" value="1"/>
</dbReference>
<sequence length="224" mass="25270">MPRSIISLVKEGSRSLGSKVSKPGTKVSPSLDGKTVERINNQVKTENFKFRWRVHGTHIITNVPQVLDLSKYVDERMGIKIAAFDLDDTLVRTKSPMKFARDSNDWKWWSQSDAESKVPETLIRLNKEKYIIVIFTNQGAVVANNDEPKSKSYAKLCGRVENIIASLNGESEEKFEVLVFASPKRPGGKRKKPMGNVSSEEDHDFSRKPNVVAATKRPLEKINK</sequence>
<dbReference type="Proteomes" id="UP001385951">
    <property type="component" value="Unassembled WGS sequence"/>
</dbReference>
<evidence type="ECO:0000256" key="1">
    <source>
        <dbReference type="SAM" id="MobiDB-lite"/>
    </source>
</evidence>
<dbReference type="SUPFAM" id="SSF56784">
    <property type="entry name" value="HAD-like"/>
    <property type="match status" value="1"/>
</dbReference>
<organism evidence="2 3">
    <name type="scientific">Cerrena zonata</name>
    <dbReference type="NCBI Taxonomy" id="2478898"/>
    <lineage>
        <taxon>Eukaryota</taxon>
        <taxon>Fungi</taxon>
        <taxon>Dikarya</taxon>
        <taxon>Basidiomycota</taxon>
        <taxon>Agaricomycotina</taxon>
        <taxon>Agaricomycetes</taxon>
        <taxon>Polyporales</taxon>
        <taxon>Cerrenaceae</taxon>
        <taxon>Cerrena</taxon>
    </lineage>
</organism>
<dbReference type="AlphaFoldDB" id="A0AAW0FQT3"/>
<dbReference type="InterPro" id="IPR013954">
    <property type="entry name" value="PNK3P"/>
</dbReference>
<dbReference type="PANTHER" id="PTHR12083:SF9">
    <property type="entry name" value="BIFUNCTIONAL POLYNUCLEOTIDE PHOSPHATASE_KINASE"/>
    <property type="match status" value="1"/>
</dbReference>
<dbReference type="EMBL" id="JASBNA010000063">
    <property type="protein sequence ID" value="KAK7679090.1"/>
    <property type="molecule type" value="Genomic_DNA"/>
</dbReference>
<dbReference type="InterPro" id="IPR023214">
    <property type="entry name" value="HAD_sf"/>
</dbReference>
<dbReference type="Pfam" id="PF08645">
    <property type="entry name" value="PNK3P"/>
    <property type="match status" value="1"/>
</dbReference>
<protein>
    <submittedName>
        <fullName evidence="2">Uncharacterized protein</fullName>
    </submittedName>
</protein>
<feature type="region of interest" description="Disordered" evidence="1">
    <location>
        <begin position="183"/>
        <end position="224"/>
    </location>
</feature>
<dbReference type="InterPro" id="IPR036412">
    <property type="entry name" value="HAD-like_sf"/>
</dbReference>
<accession>A0AAW0FQT3</accession>
<reference evidence="2 3" key="1">
    <citation type="submission" date="2022-09" db="EMBL/GenBank/DDBJ databases">
        <authorList>
            <person name="Palmer J.M."/>
        </authorList>
    </citation>
    <scope>NUCLEOTIDE SEQUENCE [LARGE SCALE GENOMIC DNA]</scope>
    <source>
        <strain evidence="2 3">DSM 7382</strain>
    </source>
</reference>
<dbReference type="GO" id="GO:0006281">
    <property type="term" value="P:DNA repair"/>
    <property type="evidence" value="ECO:0007669"/>
    <property type="project" value="TreeGrafter"/>
</dbReference>
<dbReference type="GO" id="GO:0046404">
    <property type="term" value="F:ATP-dependent polydeoxyribonucleotide 5'-hydroxyl-kinase activity"/>
    <property type="evidence" value="ECO:0007669"/>
    <property type="project" value="TreeGrafter"/>
</dbReference>
<comment type="caution">
    <text evidence="2">The sequence shown here is derived from an EMBL/GenBank/DDBJ whole genome shotgun (WGS) entry which is preliminary data.</text>
</comment>
<evidence type="ECO:0000313" key="3">
    <source>
        <dbReference type="Proteomes" id="UP001385951"/>
    </source>
</evidence>
<keyword evidence="3" id="KW-1185">Reference proteome</keyword>
<name>A0AAW0FQT3_9APHY</name>